<proteinExistence type="predicted"/>
<dbReference type="Proteomes" id="UP001203342">
    <property type="component" value="Unassembled WGS sequence"/>
</dbReference>
<dbReference type="Pfam" id="PF14082">
    <property type="entry name" value="SduA_C"/>
    <property type="match status" value="1"/>
</dbReference>
<gene>
    <name evidence="2" type="ORF">NAT47_06035</name>
</gene>
<dbReference type="EMBL" id="JAMLJN010000004">
    <property type="protein sequence ID" value="MCL9769969.1"/>
    <property type="molecule type" value="Genomic_DNA"/>
</dbReference>
<dbReference type="InterPro" id="IPR025359">
    <property type="entry name" value="SduA_C"/>
</dbReference>
<comment type="caution">
    <text evidence="2">The sequence shown here is derived from an EMBL/GenBank/DDBJ whole genome shotgun (WGS) entry which is preliminary data.</text>
</comment>
<evidence type="ECO:0000259" key="1">
    <source>
        <dbReference type="Pfam" id="PF14082"/>
    </source>
</evidence>
<keyword evidence="3" id="KW-1185">Reference proteome</keyword>
<organism evidence="2 3">
    <name type="scientific">Flavobacterium fragile</name>
    <dbReference type="NCBI Taxonomy" id="2949085"/>
    <lineage>
        <taxon>Bacteria</taxon>
        <taxon>Pseudomonadati</taxon>
        <taxon>Bacteroidota</taxon>
        <taxon>Flavobacteriia</taxon>
        <taxon>Flavobacteriales</taxon>
        <taxon>Flavobacteriaceae</taxon>
        <taxon>Flavobacterium</taxon>
    </lineage>
</organism>
<evidence type="ECO:0000313" key="2">
    <source>
        <dbReference type="EMBL" id="MCL9769969.1"/>
    </source>
</evidence>
<sequence length="245" mass="28701">MKENIQEILNEIFDPLILGDENKVHKLTKSPTFKEIEGFAELILKDESEESFQFFLSQNSHFLFRLAPSSDETYLGILMKPPISNFNFADYAIFSVSQGGCRVLLIEIERPNDKLFTKKLTPANKLQIALGQINDWDEWIQSNKQTFFNTSFRLLKESPKFPKKGEKGNFIYCSKNQLEALWNGFGGNEYCTFEYLIVLGRWSKLNEREKQRLMYLNNSFSKQNIKIRTYDNLIRKSIDGPKHLW</sequence>
<feature type="domain" description="Shedu protein SduA C-terminal" evidence="1">
    <location>
        <begin position="47"/>
        <end position="234"/>
    </location>
</feature>
<name>A0ABT0TG67_9FLAO</name>
<dbReference type="RefSeq" id="WP_250581449.1">
    <property type="nucleotide sequence ID" value="NZ_JAMLJN010000004.1"/>
</dbReference>
<evidence type="ECO:0000313" key="3">
    <source>
        <dbReference type="Proteomes" id="UP001203342"/>
    </source>
</evidence>
<accession>A0ABT0TG67</accession>
<reference evidence="2 3" key="1">
    <citation type="submission" date="2022-05" db="EMBL/GenBank/DDBJ databases">
        <title>Flavobacterium sp., isolated from activated sludge.</title>
        <authorList>
            <person name="Ran Q."/>
        </authorList>
    </citation>
    <scope>NUCLEOTIDE SEQUENCE [LARGE SCALE GENOMIC DNA]</scope>
    <source>
        <strain evidence="2 3">HXWNR69</strain>
    </source>
</reference>
<protein>
    <submittedName>
        <fullName evidence="2">DUF4263 domain-containing protein</fullName>
    </submittedName>
</protein>